<proteinExistence type="predicted"/>
<comment type="caution">
    <text evidence="1">The sequence shown here is derived from an EMBL/GenBank/DDBJ whole genome shotgun (WGS) entry which is preliminary data.</text>
</comment>
<organism evidence="1 2">
    <name type="scientific">Gossypium davidsonii</name>
    <name type="common">Davidson's cotton</name>
    <name type="synonym">Gossypium klotzschianum subsp. davidsonii</name>
    <dbReference type="NCBI Taxonomy" id="34287"/>
    <lineage>
        <taxon>Eukaryota</taxon>
        <taxon>Viridiplantae</taxon>
        <taxon>Streptophyta</taxon>
        <taxon>Embryophyta</taxon>
        <taxon>Tracheophyta</taxon>
        <taxon>Spermatophyta</taxon>
        <taxon>Magnoliopsida</taxon>
        <taxon>eudicotyledons</taxon>
        <taxon>Gunneridae</taxon>
        <taxon>Pentapetalae</taxon>
        <taxon>rosids</taxon>
        <taxon>malvids</taxon>
        <taxon>Malvales</taxon>
        <taxon>Malvaceae</taxon>
        <taxon>Malvoideae</taxon>
        <taxon>Gossypium</taxon>
    </lineage>
</organism>
<accession>A0A7J8TD41</accession>
<name>A0A7J8TD41_GOSDV</name>
<evidence type="ECO:0000313" key="2">
    <source>
        <dbReference type="Proteomes" id="UP000593561"/>
    </source>
</evidence>
<reference evidence="1 2" key="1">
    <citation type="journal article" date="2019" name="Genome Biol. Evol.">
        <title>Insights into the evolution of the New World diploid cottons (Gossypium, subgenus Houzingenia) based on genome sequencing.</title>
        <authorList>
            <person name="Grover C.E."/>
            <person name="Arick M.A. 2nd"/>
            <person name="Thrash A."/>
            <person name="Conover J.L."/>
            <person name="Sanders W.S."/>
            <person name="Peterson D.G."/>
            <person name="Frelichowski J.E."/>
            <person name="Scheffler J.A."/>
            <person name="Scheffler B.E."/>
            <person name="Wendel J.F."/>
        </authorList>
    </citation>
    <scope>NUCLEOTIDE SEQUENCE [LARGE SCALE GENOMIC DNA]</scope>
    <source>
        <strain evidence="1">27</strain>
        <tissue evidence="1">Leaf</tissue>
    </source>
</reference>
<dbReference type="EMBL" id="JABFAC010244357">
    <property type="protein sequence ID" value="MBA0636078.1"/>
    <property type="molecule type" value="Genomic_DNA"/>
</dbReference>
<evidence type="ECO:0000313" key="1">
    <source>
        <dbReference type="EMBL" id="MBA0636078.1"/>
    </source>
</evidence>
<sequence length="24" mass="2950">MIECWQCNVIRWLNLYSSMYNLVA</sequence>
<dbReference type="AlphaFoldDB" id="A0A7J8TD41"/>
<protein>
    <submittedName>
        <fullName evidence="1">Uncharacterized protein</fullName>
    </submittedName>
</protein>
<dbReference type="Proteomes" id="UP000593561">
    <property type="component" value="Unassembled WGS sequence"/>
</dbReference>
<keyword evidence="2" id="KW-1185">Reference proteome</keyword>
<gene>
    <name evidence="1" type="ORF">Godav_025478</name>
</gene>